<dbReference type="Pfam" id="PF07589">
    <property type="entry name" value="PEP-CTERM"/>
    <property type="match status" value="1"/>
</dbReference>
<gene>
    <name evidence="2" type="ORF">GM676_02445</name>
</gene>
<evidence type="ECO:0000313" key="3">
    <source>
        <dbReference type="Proteomes" id="UP000475582"/>
    </source>
</evidence>
<dbReference type="RefSeq" id="WP_155461775.1">
    <property type="nucleotide sequence ID" value="NZ_WNKY01000001.1"/>
</dbReference>
<dbReference type="OrthoDB" id="8546032at2"/>
<evidence type="ECO:0000313" key="2">
    <source>
        <dbReference type="EMBL" id="MTV36441.1"/>
    </source>
</evidence>
<dbReference type="NCBIfam" id="NF038126">
    <property type="entry name" value="PEP_CTERM_FxDxF"/>
    <property type="match status" value="1"/>
</dbReference>
<keyword evidence="3" id="KW-1185">Reference proteome</keyword>
<evidence type="ECO:0000259" key="1">
    <source>
        <dbReference type="Pfam" id="PF07589"/>
    </source>
</evidence>
<dbReference type="Proteomes" id="UP000475582">
    <property type="component" value="Unassembled WGS sequence"/>
</dbReference>
<proteinExistence type="predicted"/>
<name>A0A6L6PCX6_9BURK</name>
<organism evidence="2 3">
    <name type="scientific">Duganella radicis</name>
    <dbReference type="NCBI Taxonomy" id="551988"/>
    <lineage>
        <taxon>Bacteria</taxon>
        <taxon>Pseudomonadati</taxon>
        <taxon>Pseudomonadota</taxon>
        <taxon>Betaproteobacteria</taxon>
        <taxon>Burkholderiales</taxon>
        <taxon>Oxalobacteraceae</taxon>
        <taxon>Telluria group</taxon>
        <taxon>Duganella</taxon>
    </lineage>
</organism>
<comment type="caution">
    <text evidence="2">The sequence shown here is derived from an EMBL/GenBank/DDBJ whole genome shotgun (WGS) entry which is preliminary data.</text>
</comment>
<protein>
    <submittedName>
        <fullName evidence="2">PEPxxWA-CTERM sorting domain-containing protein</fullName>
    </submittedName>
</protein>
<dbReference type="InterPro" id="IPR013424">
    <property type="entry name" value="Ice-binding_C"/>
</dbReference>
<feature type="domain" description="Ice-binding protein C-terminal" evidence="1">
    <location>
        <begin position="240"/>
        <end position="264"/>
    </location>
</feature>
<dbReference type="EMBL" id="WNKY01000001">
    <property type="protein sequence ID" value="MTV36441.1"/>
    <property type="molecule type" value="Genomic_DNA"/>
</dbReference>
<reference evidence="2 3" key="1">
    <citation type="submission" date="2019-11" db="EMBL/GenBank/DDBJ databases">
        <title>Type strains purchased from KCTC, JCM and DSMZ.</title>
        <authorList>
            <person name="Lu H."/>
        </authorList>
    </citation>
    <scope>NUCLEOTIDE SEQUENCE [LARGE SCALE GENOMIC DNA]</scope>
    <source>
        <strain evidence="2 3">KCTC 22382</strain>
    </source>
</reference>
<dbReference type="AlphaFoldDB" id="A0A6L6PCX6"/>
<dbReference type="NCBIfam" id="TIGR02595">
    <property type="entry name" value="PEP_CTERM"/>
    <property type="match status" value="1"/>
</dbReference>
<dbReference type="NCBIfam" id="NF035944">
    <property type="entry name" value="PEPxxWA-CTERM"/>
    <property type="match status" value="1"/>
</dbReference>
<sequence length="267" mass="27476">MAADITVTGDYLKFGVGNNGALIDFTSFTGLQYDPSGTGNFSNGVDFLTPGTPFAFYSLGVDGSVATASGSSNTFGSWTGSLALAGTTYVATSGGTYNGLKITQTITFDNTSNIIHTNVVLTNVSGGTLNNVAYGVGFDPDQDANTYGVYDTQNTILGQGVGGAVSALGYNTGFNVTLSSTGGWSANASITQPWETNPYTLATVATGDSYSDSSIALGYNFGNLAKGQQISIGYDFTVTAVPEPETYAMLIAGLGLVGFAARRRRQA</sequence>
<accession>A0A6L6PCX6</accession>